<comment type="similarity">
    <text evidence="6">Belongs to the short-chain dehydrogenases/reductases (SDR) family. ERG27 subfamily.</text>
</comment>
<protein>
    <recommendedName>
        <fullName evidence="9">3-keto-steroid reductase</fullName>
    </recommendedName>
</protein>
<dbReference type="GO" id="GO:0005811">
    <property type="term" value="C:lipid droplet"/>
    <property type="evidence" value="ECO:0007669"/>
    <property type="project" value="TreeGrafter"/>
</dbReference>
<evidence type="ECO:0000256" key="2">
    <source>
        <dbReference type="ARBA" id="ARBA00022857"/>
    </source>
</evidence>
<keyword evidence="2" id="KW-0521">NADP</keyword>
<evidence type="ECO:0008006" key="9">
    <source>
        <dbReference type="Google" id="ProtNLM"/>
    </source>
</evidence>
<dbReference type="EMBL" id="JABCKV010000044">
    <property type="protein sequence ID" value="KAG5645271.1"/>
    <property type="molecule type" value="Genomic_DNA"/>
</dbReference>
<dbReference type="PANTHER" id="PTHR43647:SF1">
    <property type="entry name" value="3-KETO-STEROID REDUCTASE ERG27"/>
    <property type="match status" value="1"/>
</dbReference>
<dbReference type="GO" id="GO:0006694">
    <property type="term" value="P:steroid biosynthetic process"/>
    <property type="evidence" value="ECO:0007669"/>
    <property type="project" value="UniProtKB-KW"/>
</dbReference>
<proteinExistence type="inferred from homology"/>
<gene>
    <name evidence="7" type="ORF">DXG03_006573</name>
</gene>
<dbReference type="InterPro" id="IPR051593">
    <property type="entry name" value="Ergosterol_Biosynth_ERG27"/>
</dbReference>
<dbReference type="SUPFAM" id="SSF51735">
    <property type="entry name" value="NAD(P)-binding Rossmann-fold domains"/>
    <property type="match status" value="1"/>
</dbReference>
<comment type="caution">
    <text evidence="7">The sequence shown here is derived from an EMBL/GenBank/DDBJ whole genome shotgun (WGS) entry which is preliminary data.</text>
</comment>
<keyword evidence="3" id="KW-0752">Steroid biosynthesis</keyword>
<evidence type="ECO:0000256" key="4">
    <source>
        <dbReference type="ARBA" id="ARBA00023002"/>
    </source>
</evidence>
<dbReference type="Proteomes" id="UP000775547">
    <property type="component" value="Unassembled WGS sequence"/>
</dbReference>
<dbReference type="GO" id="GO:0000253">
    <property type="term" value="F:3-beta-hydroxysteroid 3-dehydrogenase (NADP+) activity"/>
    <property type="evidence" value="ECO:0007669"/>
    <property type="project" value="TreeGrafter"/>
</dbReference>
<dbReference type="GO" id="GO:0005789">
    <property type="term" value="C:endoplasmic reticulum membrane"/>
    <property type="evidence" value="ECO:0007669"/>
    <property type="project" value="TreeGrafter"/>
</dbReference>
<dbReference type="GO" id="GO:0005741">
    <property type="term" value="C:mitochondrial outer membrane"/>
    <property type="evidence" value="ECO:0007669"/>
    <property type="project" value="TreeGrafter"/>
</dbReference>
<evidence type="ECO:0000313" key="7">
    <source>
        <dbReference type="EMBL" id="KAG5645271.1"/>
    </source>
</evidence>
<evidence type="ECO:0000313" key="8">
    <source>
        <dbReference type="Proteomes" id="UP000775547"/>
    </source>
</evidence>
<evidence type="ECO:0000256" key="1">
    <source>
        <dbReference type="ARBA" id="ARBA00022516"/>
    </source>
</evidence>
<dbReference type="Gene3D" id="3.40.50.720">
    <property type="entry name" value="NAD(P)-binding Rossmann-like Domain"/>
    <property type="match status" value="1"/>
</dbReference>
<keyword evidence="4" id="KW-0560">Oxidoreductase</keyword>
<dbReference type="PANTHER" id="PTHR43647">
    <property type="entry name" value="DEHYDROGENASE"/>
    <property type="match status" value="1"/>
</dbReference>
<name>A0A9P7KEV6_9AGAR</name>
<accession>A0A9P7KEV6</accession>
<dbReference type="InterPro" id="IPR036291">
    <property type="entry name" value="NAD(P)-bd_dom_sf"/>
</dbReference>
<dbReference type="OrthoDB" id="9989144at2759"/>
<reference evidence="7" key="2">
    <citation type="submission" date="2021-10" db="EMBL/GenBank/DDBJ databases">
        <title>Phylogenomics reveals ancestral predisposition of the termite-cultivated fungus Termitomyces towards a domesticated lifestyle.</title>
        <authorList>
            <person name="Auxier B."/>
            <person name="Grum-Grzhimaylo A."/>
            <person name="Cardenas M.E."/>
            <person name="Lodge J.D."/>
            <person name="Laessoe T."/>
            <person name="Pedersen O."/>
            <person name="Smith M.E."/>
            <person name="Kuyper T.W."/>
            <person name="Franco-Molano E.A."/>
            <person name="Baroni T.J."/>
            <person name="Aanen D.K."/>
        </authorList>
    </citation>
    <scope>NUCLEOTIDE SEQUENCE</scope>
    <source>
        <strain evidence="7">AP01</strain>
        <tissue evidence="7">Mycelium</tissue>
    </source>
</reference>
<organism evidence="7 8">
    <name type="scientific">Asterophora parasitica</name>
    <dbReference type="NCBI Taxonomy" id="117018"/>
    <lineage>
        <taxon>Eukaryota</taxon>
        <taxon>Fungi</taxon>
        <taxon>Dikarya</taxon>
        <taxon>Basidiomycota</taxon>
        <taxon>Agaricomycotina</taxon>
        <taxon>Agaricomycetes</taxon>
        <taxon>Agaricomycetidae</taxon>
        <taxon>Agaricales</taxon>
        <taxon>Tricholomatineae</taxon>
        <taxon>Lyophyllaceae</taxon>
        <taxon>Asterophora</taxon>
    </lineage>
</organism>
<keyword evidence="5" id="KW-0443">Lipid metabolism</keyword>
<keyword evidence="8" id="KW-1185">Reference proteome</keyword>
<reference evidence="7" key="1">
    <citation type="submission" date="2020-07" db="EMBL/GenBank/DDBJ databases">
        <authorList>
            <person name="Nieuwenhuis M."/>
            <person name="Van De Peppel L.J.J."/>
        </authorList>
    </citation>
    <scope>NUCLEOTIDE SEQUENCE</scope>
    <source>
        <strain evidence="7">AP01</strain>
        <tissue evidence="7">Mycelium</tissue>
    </source>
</reference>
<evidence type="ECO:0000256" key="5">
    <source>
        <dbReference type="ARBA" id="ARBA00023098"/>
    </source>
</evidence>
<evidence type="ECO:0000256" key="3">
    <source>
        <dbReference type="ARBA" id="ARBA00022955"/>
    </source>
</evidence>
<keyword evidence="1" id="KW-0444">Lipid biosynthesis</keyword>
<dbReference type="AlphaFoldDB" id="A0A9P7KEV6"/>
<evidence type="ECO:0000256" key="6">
    <source>
        <dbReference type="ARBA" id="ARBA00023593"/>
    </source>
</evidence>
<sequence>MDKPASARPIIVVTGANGGVGFGICQRLLFQFCHTNPTDGLPQGFVVDSSTPDLPVEFDGLTLIMACRSVKRAEAARTKLLGLLDGYISKLQRKPDYDGHAHAFRKNLVIDIVSVDLAMLSTVFKFADEVKSKYPYISRLICNAGVASFSSIEWGPCFKQLLKEPMTAVTAPAYYGQHSGEISIDGLGWVWQCNLFGHYVLYRSIQDLLLASPPSLGARVVWMSSLEASPTFYDPEDWQLKKTGHSYESTKYQIDLIGTHLDRRALASSSSRRIRHFITQPGVCSTNVADALVGPVLDVFKVILFYLARFFGSPHHAIDPYKAAIGAVHLSLASLSFITLFDSPTKRDANTHRTVKFGAETNRWGAERVGLTEVKDWDAQAAEGEVLLGKIEALYEKFKEAEKTVMINFETASERM</sequence>